<comment type="subcellular location">
    <subcellularLocation>
        <location evidence="1">Nucleus</location>
    </subcellularLocation>
</comment>
<feature type="repeat" description="WD" evidence="5">
    <location>
        <begin position="130"/>
        <end position="171"/>
    </location>
</feature>
<feature type="repeat" description="WD" evidence="5">
    <location>
        <begin position="9"/>
        <end position="40"/>
    </location>
</feature>
<dbReference type="SUPFAM" id="SSF50978">
    <property type="entry name" value="WD40 repeat-like"/>
    <property type="match status" value="1"/>
</dbReference>
<evidence type="ECO:0000256" key="4">
    <source>
        <dbReference type="ARBA" id="ARBA00023242"/>
    </source>
</evidence>
<dbReference type="OrthoDB" id="427368at2759"/>
<dbReference type="Pfam" id="PF20946">
    <property type="entry name" value="Ctf4_C"/>
    <property type="match status" value="1"/>
</dbReference>
<dbReference type="InterPro" id="IPR019775">
    <property type="entry name" value="WD40_repeat_CS"/>
</dbReference>
<dbReference type="GeneID" id="115624868"/>
<dbReference type="InterPro" id="IPR001680">
    <property type="entry name" value="WD40_rpt"/>
</dbReference>
<feature type="domain" description="WDHD1/CFT4 helical bundle" evidence="7">
    <location>
        <begin position="699"/>
        <end position="763"/>
    </location>
</feature>
<evidence type="ECO:0000256" key="2">
    <source>
        <dbReference type="ARBA" id="ARBA00022574"/>
    </source>
</evidence>
<keyword evidence="4" id="KW-0539">Nucleus</keyword>
<evidence type="ECO:0000259" key="7">
    <source>
        <dbReference type="Pfam" id="PF20946"/>
    </source>
</evidence>
<dbReference type="PROSITE" id="PS00678">
    <property type="entry name" value="WD_REPEATS_1"/>
    <property type="match status" value="1"/>
</dbReference>
<evidence type="ECO:0000259" key="8">
    <source>
        <dbReference type="Pfam" id="PF24817"/>
    </source>
</evidence>
<dbReference type="RefSeq" id="XP_030375576.1">
    <property type="nucleotide sequence ID" value="XM_030519716.1"/>
</dbReference>
<proteinExistence type="predicted"/>
<dbReference type="SMART" id="SM00320">
    <property type="entry name" value="WD40"/>
    <property type="match status" value="4"/>
</dbReference>
<dbReference type="CTD" id="36551"/>
<dbReference type="InterPro" id="IPR036322">
    <property type="entry name" value="WD40_repeat_dom_sf"/>
</dbReference>
<dbReference type="InterPro" id="IPR015943">
    <property type="entry name" value="WD40/YVTN_repeat-like_dom_sf"/>
</dbReference>
<accession>A0A6J2TFR5</accession>
<dbReference type="GO" id="GO:0000278">
    <property type="term" value="P:mitotic cell cycle"/>
    <property type="evidence" value="ECO:0007669"/>
    <property type="project" value="TreeGrafter"/>
</dbReference>
<dbReference type="GO" id="GO:0003677">
    <property type="term" value="F:DNA binding"/>
    <property type="evidence" value="ECO:0007669"/>
    <property type="project" value="UniProtKB-KW"/>
</dbReference>
<dbReference type="AlphaFoldDB" id="A0A6J2TFR5"/>
<keyword evidence="2 5" id="KW-0853">WD repeat</keyword>
<evidence type="ECO:0000259" key="6">
    <source>
        <dbReference type="Pfam" id="PF12341"/>
    </source>
</evidence>
<dbReference type="PROSITE" id="PS50082">
    <property type="entry name" value="WD_REPEATS_2"/>
    <property type="match status" value="2"/>
</dbReference>
<evidence type="ECO:0000256" key="5">
    <source>
        <dbReference type="PROSITE-ProRule" id="PRU00221"/>
    </source>
</evidence>
<evidence type="ECO:0000313" key="9">
    <source>
        <dbReference type="Proteomes" id="UP000504634"/>
    </source>
</evidence>
<dbReference type="GO" id="GO:0006281">
    <property type="term" value="P:DNA repair"/>
    <property type="evidence" value="ECO:0007669"/>
    <property type="project" value="TreeGrafter"/>
</dbReference>
<reference evidence="10" key="1">
    <citation type="submission" date="2025-08" db="UniProtKB">
        <authorList>
            <consortium name="RefSeq"/>
        </authorList>
    </citation>
    <scope>IDENTIFICATION</scope>
    <source>
        <strain evidence="10">11010-0011.00</strain>
        <tissue evidence="10">Whole body</tissue>
    </source>
</reference>
<evidence type="ECO:0000313" key="10">
    <source>
        <dbReference type="RefSeq" id="XP_030375576.1"/>
    </source>
</evidence>
<dbReference type="InterPro" id="IPR048591">
    <property type="entry name" value="WDHD1/CFT4_hel"/>
</dbReference>
<dbReference type="Proteomes" id="UP000504634">
    <property type="component" value="Unplaced"/>
</dbReference>
<dbReference type="GO" id="GO:0003682">
    <property type="term" value="F:chromatin binding"/>
    <property type="evidence" value="ECO:0007669"/>
    <property type="project" value="TreeGrafter"/>
</dbReference>
<evidence type="ECO:0000256" key="3">
    <source>
        <dbReference type="ARBA" id="ARBA00022737"/>
    </source>
</evidence>
<sequence length="897" mass="97815">MSFLRSSLRYAHTNGYTNLLYTPKGEYIITCGSDGDIRRWTDVCDDDPSSNCLGEFVMCIAYTGSRVLASTDRNTVQAYTFPDMENDGILIRFTAPATCLRVCGEYTAAGSEDTTIKVIRGENTGEEVILQGHTGPVLALDLYPERQMLASVGGDGCLKVWNVESGVELKNIEGLPHVNSFESAILYGTPSFEPLRGEQLAYALDKEIVVLNTSSWEVAYKLQDERVSSNYSCCQFSPNGQRLAAGTTGGELSIFDVHRRKALKVEAPPSDCNAISCLAWNAANEDELAFCDATGQLGTLFMGEELTEDNVDDGETAAEDLFGDMEFTNDNEATEAADDDGDGVSLEQLKRKVMNNATSYSIKDGAALHDPDDEHSKCSLASSVAQVGLASMPKLFKQQVAFQPSSTPSDLEHRYLAWNDVGIVTAHTDPSGDGAIDVEFHDASVHHALHISNYNQHNLASLSRSALALASTDSSKLVVIALAAAGNKEWSLNLPDCESVEALLATNKLIAVATSSHFLRLFSVMGTQREVLSIPGPVLALAGHENSLIVIYHSASPSQTQQHLAAMLINVNGLSLRVQQLPVPLTPGRQVTWLGYSDCGSPVFGDNMGLVQLYRQQSNAWFPICDMMKQAMSVSHNYFIISVSERSQIIQAVLCRGTSYPMTNPRPMLQELRLQLPLCDIEVEKSEQEDLLVRASIMDIEGAEKLQKEAAIKLFALACRSECETRAKELIESIACTELLQLAVKYASKLGRIHLSDRLCELVPQLEAVQEARKQQQLLGVNGISATIVIPATPTSLNATTTKLAPKAMELSGSKRNTLKRFSNSPNLFKAVARPSTPEPLPLDTQENIFGESELQSTNEVPEQRTPLNSVNPFAMKRKLADKGVIFGSEKLKLAKK</sequence>
<keyword evidence="9" id="KW-1185">Reference proteome</keyword>
<dbReference type="InterPro" id="IPR022100">
    <property type="entry name" value="WDHD1/CFT4_beta-prop_2nd"/>
</dbReference>
<dbReference type="InterPro" id="IPR057646">
    <property type="entry name" value="WD40_WDHD1_1st"/>
</dbReference>
<feature type="domain" description="WDHD1/CFT4 second beta-propeller" evidence="6">
    <location>
        <begin position="401"/>
        <end position="678"/>
    </location>
</feature>
<evidence type="ECO:0000256" key="1">
    <source>
        <dbReference type="ARBA" id="ARBA00004123"/>
    </source>
</evidence>
<feature type="domain" description="WDHD1 first WD40" evidence="8">
    <location>
        <begin position="9"/>
        <end position="299"/>
    </location>
</feature>
<dbReference type="Pfam" id="PF24817">
    <property type="entry name" value="WD40_WDHD1_1st"/>
    <property type="match status" value="1"/>
</dbReference>
<keyword evidence="10" id="KW-0238">DNA-binding</keyword>
<keyword evidence="3" id="KW-0677">Repeat</keyword>
<dbReference type="GO" id="GO:0043596">
    <property type="term" value="C:nuclear replication fork"/>
    <property type="evidence" value="ECO:0007669"/>
    <property type="project" value="TreeGrafter"/>
</dbReference>
<dbReference type="PANTHER" id="PTHR19932">
    <property type="entry name" value="WD REPEAT AND HMG-BOX DNA BINDING PROTEIN"/>
    <property type="match status" value="1"/>
</dbReference>
<dbReference type="GO" id="GO:0006261">
    <property type="term" value="P:DNA-templated DNA replication"/>
    <property type="evidence" value="ECO:0007669"/>
    <property type="project" value="TreeGrafter"/>
</dbReference>
<protein>
    <submittedName>
        <fullName evidence="10">WD repeat and HMG-box DNA-binding protein 1 isoform X1</fullName>
    </submittedName>
</protein>
<dbReference type="Gene3D" id="2.130.10.10">
    <property type="entry name" value="YVTN repeat-like/Quinoprotein amine dehydrogenase"/>
    <property type="match status" value="2"/>
</dbReference>
<organism evidence="9 10">
    <name type="scientific">Drosophila lebanonensis</name>
    <name type="common">Fruit fly</name>
    <name type="synonym">Scaptodrosophila lebanonensis</name>
    <dbReference type="NCBI Taxonomy" id="7225"/>
    <lineage>
        <taxon>Eukaryota</taxon>
        <taxon>Metazoa</taxon>
        <taxon>Ecdysozoa</taxon>
        <taxon>Arthropoda</taxon>
        <taxon>Hexapoda</taxon>
        <taxon>Insecta</taxon>
        <taxon>Pterygota</taxon>
        <taxon>Neoptera</taxon>
        <taxon>Endopterygota</taxon>
        <taxon>Diptera</taxon>
        <taxon>Brachycera</taxon>
        <taxon>Muscomorpha</taxon>
        <taxon>Ephydroidea</taxon>
        <taxon>Drosophilidae</taxon>
        <taxon>Scaptodrosophila</taxon>
    </lineage>
</organism>
<name>A0A6J2TFR5_DROLE</name>
<dbReference type="PROSITE" id="PS50294">
    <property type="entry name" value="WD_REPEATS_REGION"/>
    <property type="match status" value="2"/>
</dbReference>
<gene>
    <name evidence="10" type="primary">LOC115624868</name>
</gene>
<dbReference type="Pfam" id="PF12341">
    <property type="entry name" value="Mcl1_mid"/>
    <property type="match status" value="1"/>
</dbReference>
<dbReference type="PANTHER" id="PTHR19932:SF10">
    <property type="entry name" value="WD REPEAT AND HMG-BOX DNA-BINDING PROTEIN 1"/>
    <property type="match status" value="1"/>
</dbReference>